<feature type="non-terminal residue" evidence="1">
    <location>
        <position position="103"/>
    </location>
</feature>
<sequence length="103" mass="11580">YFSCKLISNSPCKAVCGPAPQSKLFYCKQGEYGERRYRCTDIFYGFDCPTGCDYFLGNKLCSRKAYGRCSKTCAVGEFTSRFVYTNMNYTCITACCCSQCEPG</sequence>
<evidence type="ECO:0000313" key="2">
    <source>
        <dbReference type="Proteomes" id="UP001208570"/>
    </source>
</evidence>
<organism evidence="1 2">
    <name type="scientific">Paralvinella palmiformis</name>
    <dbReference type="NCBI Taxonomy" id="53620"/>
    <lineage>
        <taxon>Eukaryota</taxon>
        <taxon>Metazoa</taxon>
        <taxon>Spiralia</taxon>
        <taxon>Lophotrochozoa</taxon>
        <taxon>Annelida</taxon>
        <taxon>Polychaeta</taxon>
        <taxon>Sedentaria</taxon>
        <taxon>Canalipalpata</taxon>
        <taxon>Terebellida</taxon>
        <taxon>Terebelliformia</taxon>
        <taxon>Alvinellidae</taxon>
        <taxon>Paralvinella</taxon>
    </lineage>
</organism>
<accession>A0AAD9JBW8</accession>
<comment type="caution">
    <text evidence="1">The sequence shown here is derived from an EMBL/GenBank/DDBJ whole genome shotgun (WGS) entry which is preliminary data.</text>
</comment>
<reference evidence="1" key="1">
    <citation type="journal article" date="2023" name="Mol. Biol. Evol.">
        <title>Third-Generation Sequencing Reveals the Adaptive Role of the Epigenome in Three Deep-Sea Polychaetes.</title>
        <authorList>
            <person name="Perez M."/>
            <person name="Aroh O."/>
            <person name="Sun Y."/>
            <person name="Lan Y."/>
            <person name="Juniper S.K."/>
            <person name="Young C.R."/>
            <person name="Angers B."/>
            <person name="Qian P.Y."/>
        </authorList>
    </citation>
    <scope>NUCLEOTIDE SEQUENCE</scope>
    <source>
        <strain evidence="1">P08H-3</strain>
    </source>
</reference>
<dbReference type="EMBL" id="JAODUP010000417">
    <property type="protein sequence ID" value="KAK2150228.1"/>
    <property type="molecule type" value="Genomic_DNA"/>
</dbReference>
<gene>
    <name evidence="1" type="ORF">LSH36_417g00000</name>
</gene>
<keyword evidence="2" id="KW-1185">Reference proteome</keyword>
<proteinExistence type="predicted"/>
<name>A0AAD9JBW8_9ANNE</name>
<dbReference type="Proteomes" id="UP001208570">
    <property type="component" value="Unassembled WGS sequence"/>
</dbReference>
<protein>
    <submittedName>
        <fullName evidence="1">Uncharacterized protein</fullName>
    </submittedName>
</protein>
<evidence type="ECO:0000313" key="1">
    <source>
        <dbReference type="EMBL" id="KAK2150228.1"/>
    </source>
</evidence>
<dbReference type="AlphaFoldDB" id="A0AAD9JBW8"/>